<name>A0A8X7SC18_BRACI</name>
<gene>
    <name evidence="2" type="ORF">Bca52824_031903</name>
</gene>
<feature type="region of interest" description="Disordered" evidence="1">
    <location>
        <begin position="40"/>
        <end position="59"/>
    </location>
</feature>
<protein>
    <submittedName>
        <fullName evidence="2">Uncharacterized protein</fullName>
    </submittedName>
</protein>
<comment type="caution">
    <text evidence="2">The sequence shown here is derived from an EMBL/GenBank/DDBJ whole genome shotgun (WGS) entry which is preliminary data.</text>
</comment>
<reference evidence="2 3" key="1">
    <citation type="submission" date="2020-02" db="EMBL/GenBank/DDBJ databases">
        <authorList>
            <person name="Ma Q."/>
            <person name="Huang Y."/>
            <person name="Song X."/>
            <person name="Pei D."/>
        </authorList>
    </citation>
    <scope>NUCLEOTIDE SEQUENCE [LARGE SCALE GENOMIC DNA]</scope>
    <source>
        <strain evidence="2">Sxm20200214</strain>
        <tissue evidence="2">Leaf</tissue>
    </source>
</reference>
<evidence type="ECO:0000313" key="2">
    <source>
        <dbReference type="EMBL" id="KAG2303252.1"/>
    </source>
</evidence>
<organism evidence="2 3">
    <name type="scientific">Brassica carinata</name>
    <name type="common">Ethiopian mustard</name>
    <name type="synonym">Abyssinian cabbage</name>
    <dbReference type="NCBI Taxonomy" id="52824"/>
    <lineage>
        <taxon>Eukaryota</taxon>
        <taxon>Viridiplantae</taxon>
        <taxon>Streptophyta</taxon>
        <taxon>Embryophyta</taxon>
        <taxon>Tracheophyta</taxon>
        <taxon>Spermatophyta</taxon>
        <taxon>Magnoliopsida</taxon>
        <taxon>eudicotyledons</taxon>
        <taxon>Gunneridae</taxon>
        <taxon>Pentapetalae</taxon>
        <taxon>rosids</taxon>
        <taxon>malvids</taxon>
        <taxon>Brassicales</taxon>
        <taxon>Brassicaceae</taxon>
        <taxon>Brassiceae</taxon>
        <taxon>Brassica</taxon>
    </lineage>
</organism>
<dbReference type="Proteomes" id="UP000886595">
    <property type="component" value="Unassembled WGS sequence"/>
</dbReference>
<sequence length="105" mass="12449">MEEAKEENRRLKSSLSKIKKDFEVLQTQYKKLVVQHEDLNKLLPKGHHQDKDEDEDKERIRERDELVLLSLGRRLKSPVPSGSVMNKEEKMKDFMNETGDDRKID</sequence>
<proteinExistence type="predicted"/>
<dbReference type="OrthoDB" id="1912868at2759"/>
<keyword evidence="3" id="KW-1185">Reference proteome</keyword>
<feature type="compositionally biased region" description="Basic and acidic residues" evidence="1">
    <location>
        <begin position="86"/>
        <end position="105"/>
    </location>
</feature>
<dbReference type="AlphaFoldDB" id="A0A8X7SC18"/>
<dbReference type="EMBL" id="JAAMPC010000007">
    <property type="protein sequence ID" value="KAG2303252.1"/>
    <property type="molecule type" value="Genomic_DNA"/>
</dbReference>
<feature type="region of interest" description="Disordered" evidence="1">
    <location>
        <begin position="77"/>
        <end position="105"/>
    </location>
</feature>
<accession>A0A8X7SC18</accession>
<evidence type="ECO:0000256" key="1">
    <source>
        <dbReference type="SAM" id="MobiDB-lite"/>
    </source>
</evidence>
<evidence type="ECO:0000313" key="3">
    <source>
        <dbReference type="Proteomes" id="UP000886595"/>
    </source>
</evidence>
<feature type="compositionally biased region" description="Basic and acidic residues" evidence="1">
    <location>
        <begin position="47"/>
        <end position="59"/>
    </location>
</feature>